<dbReference type="Proteomes" id="UP000095347">
    <property type="component" value="Unassembled WGS sequence"/>
</dbReference>
<comment type="caution">
    <text evidence="1">The sequence shown here is derived from an EMBL/GenBank/DDBJ whole genome shotgun (WGS) entry which is preliminary data.</text>
</comment>
<proteinExistence type="predicted"/>
<reference evidence="2" key="1">
    <citation type="submission" date="2016-07" db="EMBL/GenBank/DDBJ databases">
        <authorList>
            <person name="Florea S."/>
            <person name="Webb J.S."/>
            <person name="Jaromczyk J."/>
            <person name="Schardl C.L."/>
        </authorList>
    </citation>
    <scope>NUCLEOTIDE SEQUENCE [LARGE SCALE GENOMIC DNA]</scope>
    <source>
        <strain evidence="2">MV-1</strain>
    </source>
</reference>
<gene>
    <name evidence="1" type="ORF">BEN30_02465</name>
</gene>
<organism evidence="1 2">
    <name type="scientific">Magnetovibrio blakemorei</name>
    <dbReference type="NCBI Taxonomy" id="28181"/>
    <lineage>
        <taxon>Bacteria</taxon>
        <taxon>Pseudomonadati</taxon>
        <taxon>Pseudomonadota</taxon>
        <taxon>Alphaproteobacteria</taxon>
        <taxon>Rhodospirillales</taxon>
        <taxon>Magnetovibrionaceae</taxon>
        <taxon>Magnetovibrio</taxon>
    </lineage>
</organism>
<keyword evidence="2" id="KW-1185">Reference proteome</keyword>
<dbReference type="Gene3D" id="3.40.50.170">
    <property type="entry name" value="Formyl transferase, N-terminal domain"/>
    <property type="match status" value="1"/>
</dbReference>
<name>A0A1E5QC04_9PROT</name>
<evidence type="ECO:0008006" key="3">
    <source>
        <dbReference type="Google" id="ProtNLM"/>
    </source>
</evidence>
<dbReference type="AlphaFoldDB" id="A0A1E5QC04"/>
<dbReference type="SUPFAM" id="SSF53328">
    <property type="entry name" value="Formyltransferase"/>
    <property type="match status" value="1"/>
</dbReference>
<dbReference type="InterPro" id="IPR036477">
    <property type="entry name" value="Formyl_transf_N_sf"/>
</dbReference>
<evidence type="ECO:0000313" key="1">
    <source>
        <dbReference type="EMBL" id="OEJ69560.1"/>
    </source>
</evidence>
<dbReference type="OrthoDB" id="5355061at2"/>
<dbReference type="EMBL" id="MCGG01000003">
    <property type="protein sequence ID" value="OEJ69560.1"/>
    <property type="molecule type" value="Genomic_DNA"/>
</dbReference>
<accession>A0A1E5QC04</accession>
<sequence length="235" mass="25647">MTARILEDVVLFGADTARSRAYLSLLLQNGLSPAYCVLLMPHGAPKPSTPIETELFDNITPLSDSARMAGIAVIEVDSDDINAPEVVNALAGCPQNVVIFSAPAGALVKEPLFATGKCFLHVHPGKLPQYRGSTTMYYSLLAEDKICVSALILNAQIDQGPVVGMMEAEVPADRALLDLVFDPVIRARLLVRVLARYWEVGNFQNLPQIENDARTYFIVHPVLKHIAILSRPRDS</sequence>
<protein>
    <recommendedName>
        <fullName evidence="3">Formyl transferase N-terminal domain-containing protein</fullName>
    </recommendedName>
</protein>
<evidence type="ECO:0000313" key="2">
    <source>
        <dbReference type="Proteomes" id="UP000095347"/>
    </source>
</evidence>
<dbReference type="RefSeq" id="WP_069956444.1">
    <property type="nucleotide sequence ID" value="NZ_MCGG01000003.1"/>
</dbReference>
<dbReference type="STRING" id="28181.BEN30_02465"/>